<dbReference type="Proteomes" id="UP001501637">
    <property type="component" value="Unassembled WGS sequence"/>
</dbReference>
<proteinExistence type="predicted"/>
<name>A0ABP6M7V7_9ACTN</name>
<organism evidence="4 5">
    <name type="scientific">Streptomyces rectiviolaceus</name>
    <dbReference type="NCBI Taxonomy" id="332591"/>
    <lineage>
        <taxon>Bacteria</taxon>
        <taxon>Bacillati</taxon>
        <taxon>Actinomycetota</taxon>
        <taxon>Actinomycetes</taxon>
        <taxon>Kitasatosporales</taxon>
        <taxon>Streptomycetaceae</taxon>
        <taxon>Streptomyces</taxon>
    </lineage>
</organism>
<keyword evidence="2" id="KW-0812">Transmembrane</keyword>
<comment type="caution">
    <text evidence="4">The sequence shown here is derived from an EMBL/GenBank/DDBJ whole genome shotgun (WGS) entry which is preliminary data.</text>
</comment>
<feature type="signal peptide" evidence="3">
    <location>
        <begin position="1"/>
        <end position="17"/>
    </location>
</feature>
<sequence>MSSDVKRALTTAGVALAALVAAALPVDAQAPGAPSPGEKVADALRRSPVYVDSAYADSVPPARQRQLVRQIEKTGLPIKVALVPIVQGDAYDGEADAFAEVVHDRVDRRELILVTGGDKWSGDLNGYEWPDDAKHQARDAVGAVGFLDETKDAGLAEQTERAIELIAEGDGTKVYEDATEHLRDGDGGSGDGSLPRGDTDGADADDNGSAWPLPVAVAVAVALALAAGVLLFFVRARVRVRRRNRGSSRSTGPQRYPSATGSPFAFPQAVFAAARTADEAALRRQTEAEVLALGEAAQSADTSTPGLQRALDAYAAAGTVLDAARGLPDLAGVLALVTEGRDALEEATPAPLPLCFFNPLHGRADLRIRWRPLGRRDQLDVAACEECGAAVRARRAPEVLTDEGADGRRVPYFEVPGERSVWAATGYGSLLRGADGESEGLAARVGRGDSSRGRG</sequence>
<keyword evidence="2" id="KW-0472">Membrane</keyword>
<dbReference type="EMBL" id="BAAAUG010000019">
    <property type="protein sequence ID" value="GAA3087616.1"/>
    <property type="molecule type" value="Genomic_DNA"/>
</dbReference>
<gene>
    <name evidence="4" type="ORF">GCM10010449_08940</name>
</gene>
<evidence type="ECO:0008006" key="6">
    <source>
        <dbReference type="Google" id="ProtNLM"/>
    </source>
</evidence>
<evidence type="ECO:0000256" key="3">
    <source>
        <dbReference type="SAM" id="SignalP"/>
    </source>
</evidence>
<protein>
    <recommendedName>
        <fullName evidence="6">TPM domain-containing protein</fullName>
    </recommendedName>
</protein>
<dbReference type="RefSeq" id="WP_344519069.1">
    <property type="nucleotide sequence ID" value="NZ_BAAAUG010000019.1"/>
</dbReference>
<evidence type="ECO:0000256" key="1">
    <source>
        <dbReference type="SAM" id="MobiDB-lite"/>
    </source>
</evidence>
<keyword evidence="5" id="KW-1185">Reference proteome</keyword>
<feature type="chain" id="PRO_5047200879" description="TPM domain-containing protein" evidence="3">
    <location>
        <begin position="18"/>
        <end position="455"/>
    </location>
</feature>
<feature type="region of interest" description="Disordered" evidence="1">
    <location>
        <begin position="436"/>
        <end position="455"/>
    </location>
</feature>
<evidence type="ECO:0000313" key="4">
    <source>
        <dbReference type="EMBL" id="GAA3087616.1"/>
    </source>
</evidence>
<accession>A0ABP6M7V7</accession>
<evidence type="ECO:0000256" key="2">
    <source>
        <dbReference type="SAM" id="Phobius"/>
    </source>
</evidence>
<reference evidence="5" key="1">
    <citation type="journal article" date="2019" name="Int. J. Syst. Evol. Microbiol.">
        <title>The Global Catalogue of Microorganisms (GCM) 10K type strain sequencing project: providing services to taxonomists for standard genome sequencing and annotation.</title>
        <authorList>
            <consortium name="The Broad Institute Genomics Platform"/>
            <consortium name="The Broad Institute Genome Sequencing Center for Infectious Disease"/>
            <person name="Wu L."/>
            <person name="Ma J."/>
        </authorList>
    </citation>
    <scope>NUCLEOTIDE SEQUENCE [LARGE SCALE GENOMIC DNA]</scope>
    <source>
        <strain evidence="5">JCM 9092</strain>
    </source>
</reference>
<keyword evidence="2" id="KW-1133">Transmembrane helix</keyword>
<evidence type="ECO:0000313" key="5">
    <source>
        <dbReference type="Proteomes" id="UP001501637"/>
    </source>
</evidence>
<feature type="region of interest" description="Disordered" evidence="1">
    <location>
        <begin position="180"/>
        <end position="206"/>
    </location>
</feature>
<feature type="transmembrane region" description="Helical" evidence="2">
    <location>
        <begin position="211"/>
        <end position="234"/>
    </location>
</feature>
<feature type="compositionally biased region" description="Basic and acidic residues" evidence="1">
    <location>
        <begin position="446"/>
        <end position="455"/>
    </location>
</feature>
<keyword evidence="3" id="KW-0732">Signal</keyword>